<name>A0AAN9KNM6_CANGL</name>
<dbReference type="EMBL" id="JAYMYQ010000007">
    <property type="protein sequence ID" value="KAK7320985.1"/>
    <property type="molecule type" value="Genomic_DNA"/>
</dbReference>
<accession>A0AAN9KNM6</accession>
<reference evidence="1 2" key="1">
    <citation type="submission" date="2024-01" db="EMBL/GenBank/DDBJ databases">
        <title>The genomes of 5 underutilized Papilionoideae crops provide insights into root nodulation and disease resistanc.</title>
        <authorList>
            <person name="Jiang F."/>
        </authorList>
    </citation>
    <scope>NUCLEOTIDE SEQUENCE [LARGE SCALE GENOMIC DNA]</scope>
    <source>
        <strain evidence="1">LVBAO_FW01</strain>
        <tissue evidence="1">Leaves</tissue>
    </source>
</reference>
<proteinExistence type="predicted"/>
<gene>
    <name evidence="1" type="ORF">VNO77_31003</name>
</gene>
<organism evidence="1 2">
    <name type="scientific">Canavalia gladiata</name>
    <name type="common">Sword bean</name>
    <name type="synonym">Dolichos gladiatus</name>
    <dbReference type="NCBI Taxonomy" id="3824"/>
    <lineage>
        <taxon>Eukaryota</taxon>
        <taxon>Viridiplantae</taxon>
        <taxon>Streptophyta</taxon>
        <taxon>Embryophyta</taxon>
        <taxon>Tracheophyta</taxon>
        <taxon>Spermatophyta</taxon>
        <taxon>Magnoliopsida</taxon>
        <taxon>eudicotyledons</taxon>
        <taxon>Gunneridae</taxon>
        <taxon>Pentapetalae</taxon>
        <taxon>rosids</taxon>
        <taxon>fabids</taxon>
        <taxon>Fabales</taxon>
        <taxon>Fabaceae</taxon>
        <taxon>Papilionoideae</taxon>
        <taxon>50 kb inversion clade</taxon>
        <taxon>NPAAA clade</taxon>
        <taxon>indigoferoid/millettioid clade</taxon>
        <taxon>Phaseoleae</taxon>
        <taxon>Canavalia</taxon>
    </lineage>
</organism>
<evidence type="ECO:0000313" key="2">
    <source>
        <dbReference type="Proteomes" id="UP001367508"/>
    </source>
</evidence>
<dbReference type="Proteomes" id="UP001367508">
    <property type="component" value="Unassembled WGS sequence"/>
</dbReference>
<keyword evidence="2" id="KW-1185">Reference proteome</keyword>
<evidence type="ECO:0000313" key="1">
    <source>
        <dbReference type="EMBL" id="KAK7320985.1"/>
    </source>
</evidence>
<protein>
    <submittedName>
        <fullName evidence="1">Uncharacterized protein</fullName>
    </submittedName>
</protein>
<dbReference type="AlphaFoldDB" id="A0AAN9KNM6"/>
<comment type="caution">
    <text evidence="1">The sequence shown here is derived from an EMBL/GenBank/DDBJ whole genome shotgun (WGS) entry which is preliminary data.</text>
</comment>
<sequence length="98" mass="10858">MQPVMAARFALLFPSLCPSFCERSGLFRSDLSFCSLIALCKDLNSVWLLICCLVERGRSSATFAFRRGSSTLGYFGLTDSDYFGSVFDVSVLLLYSVL</sequence>